<reference evidence="1 2" key="1">
    <citation type="journal article" date="2014" name="PLoS Genet.">
        <title>Analysis of the Phlebiopsis gigantea genome, transcriptome and secretome provides insight into its pioneer colonization strategies of wood.</title>
        <authorList>
            <person name="Hori C."/>
            <person name="Ishida T."/>
            <person name="Igarashi K."/>
            <person name="Samejima M."/>
            <person name="Suzuki H."/>
            <person name="Master E."/>
            <person name="Ferreira P."/>
            <person name="Ruiz-Duenas F.J."/>
            <person name="Held B."/>
            <person name="Canessa P."/>
            <person name="Larrondo L.F."/>
            <person name="Schmoll M."/>
            <person name="Druzhinina I.S."/>
            <person name="Kubicek C.P."/>
            <person name="Gaskell J.A."/>
            <person name="Kersten P."/>
            <person name="St John F."/>
            <person name="Glasner J."/>
            <person name="Sabat G."/>
            <person name="Splinter BonDurant S."/>
            <person name="Syed K."/>
            <person name="Yadav J."/>
            <person name="Mgbeahuruike A.C."/>
            <person name="Kovalchuk A."/>
            <person name="Asiegbu F.O."/>
            <person name="Lackner G."/>
            <person name="Hoffmeister D."/>
            <person name="Rencoret J."/>
            <person name="Gutierrez A."/>
            <person name="Sun H."/>
            <person name="Lindquist E."/>
            <person name="Barry K."/>
            <person name="Riley R."/>
            <person name="Grigoriev I.V."/>
            <person name="Henrissat B."/>
            <person name="Kues U."/>
            <person name="Berka R.M."/>
            <person name="Martinez A.T."/>
            <person name="Covert S.F."/>
            <person name="Blanchette R.A."/>
            <person name="Cullen D."/>
        </authorList>
    </citation>
    <scope>NUCLEOTIDE SEQUENCE [LARGE SCALE GENOMIC DNA]</scope>
    <source>
        <strain evidence="1 2">11061_1 CR5-6</strain>
    </source>
</reference>
<organism evidence="1 2">
    <name type="scientific">Phlebiopsis gigantea (strain 11061_1 CR5-6)</name>
    <name type="common">White-rot fungus</name>
    <name type="synonym">Peniophora gigantea</name>
    <dbReference type="NCBI Taxonomy" id="745531"/>
    <lineage>
        <taxon>Eukaryota</taxon>
        <taxon>Fungi</taxon>
        <taxon>Dikarya</taxon>
        <taxon>Basidiomycota</taxon>
        <taxon>Agaricomycotina</taxon>
        <taxon>Agaricomycetes</taxon>
        <taxon>Polyporales</taxon>
        <taxon>Phanerochaetaceae</taxon>
        <taxon>Phlebiopsis</taxon>
    </lineage>
</organism>
<name>A0A0C3NAY1_PHLG1</name>
<dbReference type="OrthoDB" id="1470350at2759"/>
<dbReference type="Proteomes" id="UP000053257">
    <property type="component" value="Unassembled WGS sequence"/>
</dbReference>
<dbReference type="Gene3D" id="1.10.630.10">
    <property type="entry name" value="Cytochrome P450"/>
    <property type="match status" value="1"/>
</dbReference>
<dbReference type="GO" id="GO:0016705">
    <property type="term" value="F:oxidoreductase activity, acting on paired donors, with incorporation or reduction of molecular oxygen"/>
    <property type="evidence" value="ECO:0007669"/>
    <property type="project" value="InterPro"/>
</dbReference>
<evidence type="ECO:0000313" key="2">
    <source>
        <dbReference type="Proteomes" id="UP000053257"/>
    </source>
</evidence>
<dbReference type="InterPro" id="IPR036396">
    <property type="entry name" value="Cyt_P450_sf"/>
</dbReference>
<proteinExistence type="predicted"/>
<dbReference type="HOGENOM" id="CLU_2498622_0_0_1"/>
<protein>
    <recommendedName>
        <fullName evidence="3">Cytochrome P450</fullName>
    </recommendedName>
</protein>
<accession>A0A0C3NAY1</accession>
<dbReference type="AlphaFoldDB" id="A0A0C3NAY1"/>
<dbReference type="STRING" id="745531.A0A0C3NAY1"/>
<evidence type="ECO:0000313" key="1">
    <source>
        <dbReference type="EMBL" id="KIP01654.1"/>
    </source>
</evidence>
<keyword evidence="2" id="KW-1185">Reference proteome</keyword>
<gene>
    <name evidence="1" type="ORF">PHLGIDRAFT_123155</name>
</gene>
<dbReference type="SUPFAM" id="SSF48264">
    <property type="entry name" value="Cytochrome P450"/>
    <property type="match status" value="1"/>
</dbReference>
<sequence length="86" mass="9417">MLTFGSGAAANGNRSCIGYRFALNEIKLFLCVLVRDVEFALDPWIEIEKRVNVVTRPCVKGEPHMGNQMPLRLRAAAPAAAAEARC</sequence>
<evidence type="ECO:0008006" key="3">
    <source>
        <dbReference type="Google" id="ProtNLM"/>
    </source>
</evidence>
<dbReference type="GO" id="GO:0004497">
    <property type="term" value="F:monooxygenase activity"/>
    <property type="evidence" value="ECO:0007669"/>
    <property type="project" value="InterPro"/>
</dbReference>
<dbReference type="EMBL" id="KN840753">
    <property type="protein sequence ID" value="KIP01654.1"/>
    <property type="molecule type" value="Genomic_DNA"/>
</dbReference>
<dbReference type="GO" id="GO:0005506">
    <property type="term" value="F:iron ion binding"/>
    <property type="evidence" value="ECO:0007669"/>
    <property type="project" value="InterPro"/>
</dbReference>
<dbReference type="GO" id="GO:0020037">
    <property type="term" value="F:heme binding"/>
    <property type="evidence" value="ECO:0007669"/>
    <property type="project" value="InterPro"/>
</dbReference>